<dbReference type="Gene3D" id="1.10.510.10">
    <property type="entry name" value="Transferase(Phosphotransferase) domain 1"/>
    <property type="match status" value="1"/>
</dbReference>
<dbReference type="Ensembl" id="ENSEBUT00000012929.1">
    <property type="protein sequence ID" value="ENSEBUP00000012353.1"/>
    <property type="gene ID" value="ENSEBUG00000007870.1"/>
</dbReference>
<dbReference type="Proteomes" id="UP000694388">
    <property type="component" value="Unplaced"/>
</dbReference>
<proteinExistence type="predicted"/>
<dbReference type="SUPFAM" id="SSF56112">
    <property type="entry name" value="Protein kinase-like (PK-like)"/>
    <property type="match status" value="1"/>
</dbReference>
<protein>
    <submittedName>
        <fullName evidence="1">Uncharacterized protein</fullName>
    </submittedName>
</protein>
<dbReference type="GeneTree" id="ENSGT00940000156470"/>
<dbReference type="InterPro" id="IPR050235">
    <property type="entry name" value="CK1_Ser-Thr_kinase"/>
</dbReference>
<dbReference type="InterPro" id="IPR011009">
    <property type="entry name" value="Kinase-like_dom_sf"/>
</dbReference>
<evidence type="ECO:0000313" key="2">
    <source>
        <dbReference type="Proteomes" id="UP000694388"/>
    </source>
</evidence>
<dbReference type="AlphaFoldDB" id="A0A8C4WUV1"/>
<organism evidence="1 2">
    <name type="scientific">Eptatretus burgeri</name>
    <name type="common">Inshore hagfish</name>
    <dbReference type="NCBI Taxonomy" id="7764"/>
    <lineage>
        <taxon>Eukaryota</taxon>
        <taxon>Metazoa</taxon>
        <taxon>Chordata</taxon>
        <taxon>Craniata</taxon>
        <taxon>Vertebrata</taxon>
        <taxon>Cyclostomata</taxon>
        <taxon>Myxini</taxon>
        <taxon>Myxiniformes</taxon>
        <taxon>Myxinidae</taxon>
        <taxon>Eptatretinae</taxon>
        <taxon>Eptatretus</taxon>
    </lineage>
</organism>
<sequence length="175" mass="20454">MKPSSLNFIPQAENAKDKYDKIQHTKETTSVETLCENYPDEMITFLQYVRKLDFFDVPDYVYMRKIFEDLLERKDFTMDHEYDWSGMRLPTPFDPVQSKAALIPMYGKRHGSSMHYKSLGVNQSLFSYGHTVFVQVFSDYHNIIKLCSFISNVFSSHLIGYTVLEIIMETGQNCV</sequence>
<reference evidence="1" key="1">
    <citation type="submission" date="2025-08" db="UniProtKB">
        <authorList>
            <consortium name="Ensembl"/>
        </authorList>
    </citation>
    <scope>IDENTIFICATION</scope>
</reference>
<reference evidence="1" key="2">
    <citation type="submission" date="2025-09" db="UniProtKB">
        <authorList>
            <consortium name="Ensembl"/>
        </authorList>
    </citation>
    <scope>IDENTIFICATION</scope>
</reference>
<dbReference type="PANTHER" id="PTHR11909">
    <property type="entry name" value="CASEIN KINASE-RELATED"/>
    <property type="match status" value="1"/>
</dbReference>
<accession>A0A8C4WUV1</accession>
<keyword evidence="2" id="KW-1185">Reference proteome</keyword>
<evidence type="ECO:0000313" key="1">
    <source>
        <dbReference type="Ensembl" id="ENSEBUP00000012353.1"/>
    </source>
</evidence>
<name>A0A8C4WUV1_EPTBU</name>